<keyword evidence="1" id="KW-0808">Transferase</keyword>
<dbReference type="Pfam" id="PF13692">
    <property type="entry name" value="Glyco_trans_1_4"/>
    <property type="match status" value="1"/>
</dbReference>
<sequence>MFPRDPNPYQELLHAQLRNEDVTPAYVAMPTPSKTLNLLLLPAGLLRARLRGARILHLHWVFDFALPYAGRLAVLRLVMQGWFAAVLWWSRLIGLRLVWTAHNVLPHDRVFWNDRQARALVLRHADGVIVHDPVVVPRLRQLHPHLPPVTVAPHGDYAGWYLPRGTRQQARERLAIPSGERVLLFFGAVTADKGVPELVAAWARLCRERPGLTAGTRLVIAGRCTDPALEATVRSAARAHPGKIVARLGFVPDDEVGDLLVAADLLTLPFRTATTRGTVVLARSFAKPLLLPDLPALRSVPGDACLRYDPAVRTGLADALERACSTSVRDLEVMGERGRPAGTDSTWAEAARRTAALYREILSPTGVPATSGVS</sequence>
<reference evidence="2 3" key="1">
    <citation type="submission" date="2021-05" db="EMBL/GenBank/DDBJ databases">
        <title>Kineosporia and Streptomyces sp. nov. two new marine actinobacteria isolated from Coral.</title>
        <authorList>
            <person name="Buangrab K."/>
            <person name="Sutthacheep M."/>
            <person name="Yeemin T."/>
            <person name="Harunari E."/>
            <person name="Igarashi Y."/>
            <person name="Kanchanasin P."/>
            <person name="Tanasupawat S."/>
            <person name="Phongsopitanun W."/>
        </authorList>
    </citation>
    <scope>NUCLEOTIDE SEQUENCE [LARGE SCALE GENOMIC DNA]</scope>
    <source>
        <strain evidence="2 3">J2-2</strain>
    </source>
</reference>
<dbReference type="EMBL" id="JAHBAY010000010">
    <property type="protein sequence ID" value="MBT0772041.1"/>
    <property type="molecule type" value="Genomic_DNA"/>
</dbReference>
<name>A0ABS5TLS4_9ACTN</name>
<dbReference type="Proteomes" id="UP001197247">
    <property type="component" value="Unassembled WGS sequence"/>
</dbReference>
<evidence type="ECO:0000313" key="3">
    <source>
        <dbReference type="Proteomes" id="UP001197247"/>
    </source>
</evidence>
<dbReference type="RefSeq" id="WP_214158398.1">
    <property type="nucleotide sequence ID" value="NZ_JAHBAY010000010.1"/>
</dbReference>
<accession>A0ABS5TLS4</accession>
<organism evidence="2 3">
    <name type="scientific">Kineosporia corallincola</name>
    <dbReference type="NCBI Taxonomy" id="2835133"/>
    <lineage>
        <taxon>Bacteria</taxon>
        <taxon>Bacillati</taxon>
        <taxon>Actinomycetota</taxon>
        <taxon>Actinomycetes</taxon>
        <taxon>Kineosporiales</taxon>
        <taxon>Kineosporiaceae</taxon>
        <taxon>Kineosporia</taxon>
    </lineage>
</organism>
<comment type="caution">
    <text evidence="2">The sequence shown here is derived from an EMBL/GenBank/DDBJ whole genome shotgun (WGS) entry which is preliminary data.</text>
</comment>
<dbReference type="PANTHER" id="PTHR46401:SF2">
    <property type="entry name" value="GLYCOSYLTRANSFERASE WBBK-RELATED"/>
    <property type="match status" value="1"/>
</dbReference>
<keyword evidence="3" id="KW-1185">Reference proteome</keyword>
<dbReference type="Gene3D" id="3.40.50.2000">
    <property type="entry name" value="Glycogen Phosphorylase B"/>
    <property type="match status" value="1"/>
</dbReference>
<evidence type="ECO:0000256" key="1">
    <source>
        <dbReference type="ARBA" id="ARBA00022679"/>
    </source>
</evidence>
<protein>
    <submittedName>
        <fullName evidence="2">Glycosyltransferase family 4 protein</fullName>
    </submittedName>
</protein>
<proteinExistence type="predicted"/>
<dbReference type="PANTHER" id="PTHR46401">
    <property type="entry name" value="GLYCOSYLTRANSFERASE WBBK-RELATED"/>
    <property type="match status" value="1"/>
</dbReference>
<dbReference type="SUPFAM" id="SSF53756">
    <property type="entry name" value="UDP-Glycosyltransferase/glycogen phosphorylase"/>
    <property type="match status" value="1"/>
</dbReference>
<dbReference type="CDD" id="cd03801">
    <property type="entry name" value="GT4_PimA-like"/>
    <property type="match status" value="1"/>
</dbReference>
<evidence type="ECO:0000313" key="2">
    <source>
        <dbReference type="EMBL" id="MBT0772041.1"/>
    </source>
</evidence>
<gene>
    <name evidence="2" type="ORF">KIH74_24070</name>
</gene>